<feature type="non-terminal residue" evidence="1">
    <location>
        <position position="73"/>
    </location>
</feature>
<sequence length="73" mass="8422">LTFHDVIVYLAQPQHTFLNIYSVMDFVEIVLPQTANPTSVFQLPHAMHTDWMGAFTTNMKVCKELFHAGMPIW</sequence>
<reference evidence="2" key="2">
    <citation type="submission" date="2015-01" db="EMBL/GenBank/DDBJ databases">
        <title>Evolutionary Origins and Diversification of the Mycorrhizal Mutualists.</title>
        <authorList>
            <consortium name="DOE Joint Genome Institute"/>
            <consortium name="Mycorrhizal Genomics Consortium"/>
            <person name="Kohler A."/>
            <person name="Kuo A."/>
            <person name="Nagy L.G."/>
            <person name="Floudas D."/>
            <person name="Copeland A."/>
            <person name="Barry K.W."/>
            <person name="Cichocki N."/>
            <person name="Veneault-Fourrey C."/>
            <person name="LaButti K."/>
            <person name="Lindquist E.A."/>
            <person name="Lipzen A."/>
            <person name="Lundell T."/>
            <person name="Morin E."/>
            <person name="Murat C."/>
            <person name="Riley R."/>
            <person name="Ohm R."/>
            <person name="Sun H."/>
            <person name="Tunlid A."/>
            <person name="Henrissat B."/>
            <person name="Grigoriev I.V."/>
            <person name="Hibbett D.S."/>
            <person name="Martin F."/>
        </authorList>
    </citation>
    <scope>NUCLEOTIDE SEQUENCE [LARGE SCALE GENOMIC DNA]</scope>
    <source>
        <strain evidence="2">Ve08.2h10</strain>
    </source>
</reference>
<accession>A0A0D0DHN8</accession>
<gene>
    <name evidence="1" type="ORF">PAXRUDRAFT_63673</name>
</gene>
<organism evidence="1 2">
    <name type="scientific">Paxillus rubicundulus Ve08.2h10</name>
    <dbReference type="NCBI Taxonomy" id="930991"/>
    <lineage>
        <taxon>Eukaryota</taxon>
        <taxon>Fungi</taxon>
        <taxon>Dikarya</taxon>
        <taxon>Basidiomycota</taxon>
        <taxon>Agaricomycotina</taxon>
        <taxon>Agaricomycetes</taxon>
        <taxon>Agaricomycetidae</taxon>
        <taxon>Boletales</taxon>
        <taxon>Paxilineae</taxon>
        <taxon>Paxillaceae</taxon>
        <taxon>Paxillus</taxon>
    </lineage>
</organism>
<keyword evidence="2" id="KW-1185">Reference proteome</keyword>
<name>A0A0D0DHN8_9AGAM</name>
<dbReference type="Proteomes" id="UP000054538">
    <property type="component" value="Unassembled WGS sequence"/>
</dbReference>
<dbReference type="OrthoDB" id="2643173at2759"/>
<evidence type="ECO:0000313" key="1">
    <source>
        <dbReference type="EMBL" id="KIK80959.1"/>
    </source>
</evidence>
<evidence type="ECO:0000313" key="2">
    <source>
        <dbReference type="Proteomes" id="UP000054538"/>
    </source>
</evidence>
<dbReference type="HOGENOM" id="CLU_124585_1_0_1"/>
<proteinExistence type="predicted"/>
<reference evidence="1 2" key="1">
    <citation type="submission" date="2014-04" db="EMBL/GenBank/DDBJ databases">
        <authorList>
            <consortium name="DOE Joint Genome Institute"/>
            <person name="Kuo A."/>
            <person name="Kohler A."/>
            <person name="Jargeat P."/>
            <person name="Nagy L.G."/>
            <person name="Floudas D."/>
            <person name="Copeland A."/>
            <person name="Barry K.W."/>
            <person name="Cichocki N."/>
            <person name="Veneault-Fourrey C."/>
            <person name="LaButti K."/>
            <person name="Lindquist E.A."/>
            <person name="Lipzen A."/>
            <person name="Lundell T."/>
            <person name="Morin E."/>
            <person name="Murat C."/>
            <person name="Sun H."/>
            <person name="Tunlid A."/>
            <person name="Henrissat B."/>
            <person name="Grigoriev I.V."/>
            <person name="Hibbett D.S."/>
            <person name="Martin F."/>
            <person name="Nordberg H.P."/>
            <person name="Cantor M.N."/>
            <person name="Hua S.X."/>
        </authorList>
    </citation>
    <scope>NUCLEOTIDE SEQUENCE [LARGE SCALE GENOMIC DNA]</scope>
    <source>
        <strain evidence="1 2">Ve08.2h10</strain>
    </source>
</reference>
<dbReference type="AlphaFoldDB" id="A0A0D0DHN8"/>
<protein>
    <submittedName>
        <fullName evidence="1">Unplaced genomic scaffold scaffold_1070, whole genome shotgun sequence</fullName>
    </submittedName>
</protein>
<feature type="non-terminal residue" evidence="1">
    <location>
        <position position="1"/>
    </location>
</feature>
<dbReference type="InParanoid" id="A0A0D0DHN8"/>
<dbReference type="EMBL" id="KN825892">
    <property type="protein sequence ID" value="KIK80959.1"/>
    <property type="molecule type" value="Genomic_DNA"/>
</dbReference>